<dbReference type="Proteomes" id="UP001432322">
    <property type="component" value="Unassembled WGS sequence"/>
</dbReference>
<dbReference type="PROSITE" id="PS50918">
    <property type="entry name" value="WWE"/>
    <property type="match status" value="1"/>
</dbReference>
<evidence type="ECO:0000259" key="8">
    <source>
        <dbReference type="PROSITE" id="PS50918"/>
    </source>
</evidence>
<comment type="function">
    <text evidence="5">E3 ubiquitin-protein ligase that specifically binds poly-ADP-ribosylated proteins and mediates their ubiquitination and subsequent degradation.</text>
</comment>
<dbReference type="PROSITE" id="PS50089">
    <property type="entry name" value="ZF_RING_2"/>
    <property type="match status" value="1"/>
</dbReference>
<evidence type="ECO:0000256" key="1">
    <source>
        <dbReference type="ARBA" id="ARBA00022723"/>
    </source>
</evidence>
<dbReference type="SMART" id="SM00184">
    <property type="entry name" value="RING"/>
    <property type="match status" value="1"/>
</dbReference>
<dbReference type="GO" id="GO:0051865">
    <property type="term" value="P:protein autoubiquitination"/>
    <property type="evidence" value="ECO:0007669"/>
    <property type="project" value="UniProtKB-UniRule"/>
</dbReference>
<dbReference type="InterPro" id="IPR013083">
    <property type="entry name" value="Znf_RING/FYVE/PHD"/>
</dbReference>
<keyword evidence="5" id="KW-0833">Ubl conjugation pathway</keyword>
<evidence type="ECO:0000256" key="2">
    <source>
        <dbReference type="ARBA" id="ARBA00022771"/>
    </source>
</evidence>
<proteinExistence type="predicted"/>
<evidence type="ECO:0000256" key="4">
    <source>
        <dbReference type="PROSITE-ProRule" id="PRU00175"/>
    </source>
</evidence>
<keyword evidence="5" id="KW-0963">Cytoplasm</keyword>
<dbReference type="InterPro" id="IPR033509">
    <property type="entry name" value="RNF146"/>
</dbReference>
<dbReference type="InterPro" id="IPR037197">
    <property type="entry name" value="WWE_dom_sf"/>
</dbReference>
<dbReference type="EC" id="2.3.2.27" evidence="5"/>
<evidence type="ECO:0000256" key="5">
    <source>
        <dbReference type="RuleBase" id="RU367115"/>
    </source>
</evidence>
<dbReference type="AlphaFoldDB" id="A0AAV5WHP2"/>
<sequence length="225" mass="25141">IKMSANDECAICYLKMVLPLKLTCNHSYCFLCIKGVRETMDPALCPMCRSVISPDLFKKPRQQGRLDMRDPEESPLRTRRTASNTTAAAAAATVKTEPGTSHVQLTRDLQGNVVAQSTSTPVVKPDPDAKQSYWLYQSGAASWWRFDPRCEKDLETSRGTGQKQFDMVICGHSYRMDLDSMVQQRLDRLGGNPVGGRSRDILRVESLEELESLDVKGIAGVRLTR</sequence>
<evidence type="ECO:0000313" key="10">
    <source>
        <dbReference type="Proteomes" id="UP001432322"/>
    </source>
</evidence>
<dbReference type="GO" id="GO:0072572">
    <property type="term" value="F:poly-ADP-D-ribose binding"/>
    <property type="evidence" value="ECO:0007669"/>
    <property type="project" value="UniProtKB-UniRule"/>
</dbReference>
<dbReference type="PANTHER" id="PTHR13417">
    <property type="entry name" value="E3 UBIQUITIN-PROTEIN LIGASE RNF146"/>
    <property type="match status" value="1"/>
</dbReference>
<feature type="domain" description="RING-type" evidence="7">
    <location>
        <begin position="9"/>
        <end position="49"/>
    </location>
</feature>
<dbReference type="GO" id="GO:0006511">
    <property type="term" value="P:ubiquitin-dependent protein catabolic process"/>
    <property type="evidence" value="ECO:0007669"/>
    <property type="project" value="UniProtKB-UniRule"/>
</dbReference>
<evidence type="ECO:0000259" key="7">
    <source>
        <dbReference type="PROSITE" id="PS50089"/>
    </source>
</evidence>
<keyword evidence="10" id="KW-1185">Reference proteome</keyword>
<comment type="catalytic activity">
    <reaction evidence="5">
        <text>S-ubiquitinyl-[E2 ubiquitin-conjugating enzyme]-L-cysteine + [acceptor protein]-L-lysine = [E2 ubiquitin-conjugating enzyme]-L-cysteine + N(6)-ubiquitinyl-[acceptor protein]-L-lysine.</text>
        <dbReference type="EC" id="2.3.2.27"/>
    </reaction>
</comment>
<feature type="domain" description="WWE" evidence="8">
    <location>
        <begin position="117"/>
        <end position="203"/>
    </location>
</feature>
<comment type="domain">
    <text evidence="5">The WWE domain mediates non-covalent poly(ADP-ribose)-binding.</text>
</comment>
<organism evidence="9 10">
    <name type="scientific">Pristionchus fissidentatus</name>
    <dbReference type="NCBI Taxonomy" id="1538716"/>
    <lineage>
        <taxon>Eukaryota</taxon>
        <taxon>Metazoa</taxon>
        <taxon>Ecdysozoa</taxon>
        <taxon>Nematoda</taxon>
        <taxon>Chromadorea</taxon>
        <taxon>Rhabditida</taxon>
        <taxon>Rhabditina</taxon>
        <taxon>Diplogasteromorpha</taxon>
        <taxon>Diplogasteroidea</taxon>
        <taxon>Neodiplogasteridae</taxon>
        <taxon>Pristionchus</taxon>
    </lineage>
</organism>
<protein>
    <recommendedName>
        <fullName evidence="5">E3 ubiquitin-protein ligase</fullName>
        <ecNumber evidence="5">2.3.2.27</ecNumber>
    </recommendedName>
</protein>
<dbReference type="SMART" id="SM00678">
    <property type="entry name" value="WWE"/>
    <property type="match status" value="1"/>
</dbReference>
<dbReference type="EMBL" id="BTSY01000005">
    <property type="protein sequence ID" value="GMT29334.1"/>
    <property type="molecule type" value="Genomic_DNA"/>
</dbReference>
<gene>
    <name evidence="9" type="ORF">PFISCL1PPCAC_20631</name>
</gene>
<dbReference type="Gene3D" id="3.30.40.10">
    <property type="entry name" value="Zinc/RING finger domain, C3HC4 (zinc finger)"/>
    <property type="match status" value="1"/>
</dbReference>
<dbReference type="GO" id="GO:0061630">
    <property type="term" value="F:ubiquitin protein ligase activity"/>
    <property type="evidence" value="ECO:0007669"/>
    <property type="project" value="UniProtKB-UniRule"/>
</dbReference>
<feature type="non-terminal residue" evidence="9">
    <location>
        <position position="1"/>
    </location>
</feature>
<evidence type="ECO:0000256" key="6">
    <source>
        <dbReference type="SAM" id="MobiDB-lite"/>
    </source>
</evidence>
<dbReference type="GO" id="GO:0005634">
    <property type="term" value="C:nucleus"/>
    <property type="evidence" value="ECO:0007669"/>
    <property type="project" value="TreeGrafter"/>
</dbReference>
<feature type="region of interest" description="Disordered" evidence="6">
    <location>
        <begin position="59"/>
        <end position="86"/>
    </location>
</feature>
<dbReference type="PROSITE" id="PS00518">
    <property type="entry name" value="ZF_RING_1"/>
    <property type="match status" value="1"/>
</dbReference>
<dbReference type="GO" id="GO:0008270">
    <property type="term" value="F:zinc ion binding"/>
    <property type="evidence" value="ECO:0007669"/>
    <property type="project" value="UniProtKB-UniRule"/>
</dbReference>
<keyword evidence="1 5" id="KW-0479">Metal-binding</keyword>
<reference evidence="9" key="1">
    <citation type="submission" date="2023-10" db="EMBL/GenBank/DDBJ databases">
        <title>Genome assembly of Pristionchus species.</title>
        <authorList>
            <person name="Yoshida K."/>
            <person name="Sommer R.J."/>
        </authorList>
    </citation>
    <scope>NUCLEOTIDE SEQUENCE</scope>
    <source>
        <strain evidence="9">RS5133</strain>
    </source>
</reference>
<dbReference type="GO" id="GO:0016055">
    <property type="term" value="P:Wnt signaling pathway"/>
    <property type="evidence" value="ECO:0007669"/>
    <property type="project" value="InterPro"/>
</dbReference>
<dbReference type="Pfam" id="PF02825">
    <property type="entry name" value="WWE"/>
    <property type="match status" value="1"/>
</dbReference>
<keyword evidence="2 4" id="KW-0863">Zinc-finger</keyword>
<keyword evidence="3 5" id="KW-0862">Zinc</keyword>
<dbReference type="InterPro" id="IPR004170">
    <property type="entry name" value="WWE_dom"/>
</dbReference>
<keyword evidence="5" id="KW-0808">Transferase</keyword>
<name>A0AAV5WHP2_9BILA</name>
<dbReference type="SUPFAM" id="SSF117839">
    <property type="entry name" value="WWE domain"/>
    <property type="match status" value="1"/>
</dbReference>
<dbReference type="Gene3D" id="3.30.720.50">
    <property type="match status" value="1"/>
</dbReference>
<accession>A0AAV5WHP2</accession>
<comment type="subcellular location">
    <subcellularLocation>
        <location evidence="5">Cytoplasm</location>
        <location evidence="5">Cytosol</location>
    </subcellularLocation>
</comment>
<evidence type="ECO:0000313" key="9">
    <source>
        <dbReference type="EMBL" id="GMT29334.1"/>
    </source>
</evidence>
<comment type="pathway">
    <text evidence="5">Protein modification; protein ubiquitination.</text>
</comment>
<evidence type="ECO:0000256" key="3">
    <source>
        <dbReference type="ARBA" id="ARBA00022833"/>
    </source>
</evidence>
<comment type="caution">
    <text evidence="9">The sequence shown here is derived from an EMBL/GenBank/DDBJ whole genome shotgun (WGS) entry which is preliminary data.</text>
</comment>
<dbReference type="InterPro" id="IPR018123">
    <property type="entry name" value="WWE-dom_subgr"/>
</dbReference>
<feature type="compositionally biased region" description="Basic and acidic residues" evidence="6">
    <location>
        <begin position="64"/>
        <end position="76"/>
    </location>
</feature>
<dbReference type="GO" id="GO:0005829">
    <property type="term" value="C:cytosol"/>
    <property type="evidence" value="ECO:0007669"/>
    <property type="project" value="UniProtKB-SubCell"/>
</dbReference>
<comment type="PTM">
    <text evidence="5">Ubiquitinated; autoubiquitinated.</text>
</comment>
<dbReference type="SUPFAM" id="SSF57850">
    <property type="entry name" value="RING/U-box"/>
    <property type="match status" value="1"/>
</dbReference>
<dbReference type="InterPro" id="IPR001841">
    <property type="entry name" value="Znf_RING"/>
</dbReference>
<dbReference type="InterPro" id="IPR017907">
    <property type="entry name" value="Znf_RING_CS"/>
</dbReference>
<dbReference type="FunFam" id="3.30.720.50:FF:000010">
    <property type="entry name" value="Zinc finger protein"/>
    <property type="match status" value="1"/>
</dbReference>
<dbReference type="PANTHER" id="PTHR13417:SF2">
    <property type="entry name" value="E3 UBIQUITIN-PROTEIN LIGASE RNF146"/>
    <property type="match status" value="1"/>
</dbReference>
<dbReference type="Pfam" id="PF13920">
    <property type="entry name" value="zf-C3HC4_3"/>
    <property type="match status" value="1"/>
</dbReference>